<feature type="transmembrane region" description="Helical" evidence="9">
    <location>
        <begin position="127"/>
        <end position="147"/>
    </location>
</feature>
<evidence type="ECO:0000256" key="5">
    <source>
        <dbReference type="ARBA" id="ARBA00022692"/>
    </source>
</evidence>
<comment type="subunit">
    <text evidence="9">The complex comprises the extracytoplasmic solute receptor protein and the two transmembrane proteins.</text>
</comment>
<proteinExistence type="inferred from homology"/>
<evidence type="ECO:0000256" key="8">
    <source>
        <dbReference type="ARBA" id="ARBA00038436"/>
    </source>
</evidence>
<dbReference type="Pfam" id="PF04290">
    <property type="entry name" value="DctQ"/>
    <property type="match status" value="1"/>
</dbReference>
<keyword evidence="12" id="KW-1185">Reference proteome</keyword>
<dbReference type="PANTHER" id="PTHR35011:SF2">
    <property type="entry name" value="2,3-DIKETO-L-GULONATE TRAP TRANSPORTER SMALL PERMEASE PROTEIN YIAM"/>
    <property type="match status" value="1"/>
</dbReference>
<evidence type="ECO:0000256" key="3">
    <source>
        <dbReference type="ARBA" id="ARBA00022475"/>
    </source>
</evidence>
<feature type="domain" description="Tripartite ATP-independent periplasmic transporters DctQ component" evidence="10">
    <location>
        <begin position="23"/>
        <end position="144"/>
    </location>
</feature>
<evidence type="ECO:0000256" key="4">
    <source>
        <dbReference type="ARBA" id="ARBA00022519"/>
    </source>
</evidence>
<accession>A0ABW5U2I3</accession>
<feature type="transmembrane region" description="Helical" evidence="9">
    <location>
        <begin position="12"/>
        <end position="35"/>
    </location>
</feature>
<comment type="subcellular location">
    <subcellularLocation>
        <location evidence="1 9">Cell inner membrane</location>
        <topology evidence="1 9">Multi-pass membrane protein</topology>
    </subcellularLocation>
</comment>
<evidence type="ECO:0000256" key="7">
    <source>
        <dbReference type="ARBA" id="ARBA00023136"/>
    </source>
</evidence>
<dbReference type="EMBL" id="JBHUMP010000008">
    <property type="protein sequence ID" value="MFD2740133.1"/>
    <property type="molecule type" value="Genomic_DNA"/>
</dbReference>
<dbReference type="InterPro" id="IPR055348">
    <property type="entry name" value="DctQ"/>
</dbReference>
<keyword evidence="4 9" id="KW-0997">Cell inner membrane</keyword>
<feature type="transmembrane region" description="Helical" evidence="9">
    <location>
        <begin position="47"/>
        <end position="64"/>
    </location>
</feature>
<evidence type="ECO:0000256" key="6">
    <source>
        <dbReference type="ARBA" id="ARBA00022989"/>
    </source>
</evidence>
<sequence length="173" mass="18921">MRRAEALFVALNRWAVIAMLAGMALVVGANVALRYTTNHSLPWADEVARYLMIWMTFTGAGLALRRGGHVAITNLQDVLPSPAQIALRGAIVLSLLAFFVFMIVTGYEYMTRMQYQRSPALRLPFKYVYAAMPIGFALLSVHLLLIARPLIALGHYRDAPRTDGPSATGAASG</sequence>
<organism evidence="11 12">
    <name type="scientific">Sulfitobacter aestuarii</name>
    <dbReference type="NCBI Taxonomy" id="2161676"/>
    <lineage>
        <taxon>Bacteria</taxon>
        <taxon>Pseudomonadati</taxon>
        <taxon>Pseudomonadota</taxon>
        <taxon>Alphaproteobacteria</taxon>
        <taxon>Rhodobacterales</taxon>
        <taxon>Roseobacteraceae</taxon>
        <taxon>Sulfitobacter</taxon>
    </lineage>
</organism>
<evidence type="ECO:0000313" key="11">
    <source>
        <dbReference type="EMBL" id="MFD2740133.1"/>
    </source>
</evidence>
<dbReference type="RefSeq" id="WP_386374400.1">
    <property type="nucleotide sequence ID" value="NZ_JBHUMP010000008.1"/>
</dbReference>
<protein>
    <recommendedName>
        <fullName evidence="9">TRAP transporter small permease protein</fullName>
    </recommendedName>
</protein>
<comment type="caution">
    <text evidence="11">The sequence shown here is derived from an EMBL/GenBank/DDBJ whole genome shotgun (WGS) entry which is preliminary data.</text>
</comment>
<reference evidence="12" key="1">
    <citation type="journal article" date="2019" name="Int. J. Syst. Evol. Microbiol.">
        <title>The Global Catalogue of Microorganisms (GCM) 10K type strain sequencing project: providing services to taxonomists for standard genome sequencing and annotation.</title>
        <authorList>
            <consortium name="The Broad Institute Genomics Platform"/>
            <consortium name="The Broad Institute Genome Sequencing Center for Infectious Disease"/>
            <person name="Wu L."/>
            <person name="Ma J."/>
        </authorList>
    </citation>
    <scope>NUCLEOTIDE SEQUENCE [LARGE SCALE GENOMIC DNA]</scope>
    <source>
        <strain evidence="12">TISTR 2562</strain>
    </source>
</reference>
<gene>
    <name evidence="11" type="ORF">ACFSUD_11165</name>
</gene>
<dbReference type="Proteomes" id="UP001597474">
    <property type="component" value="Unassembled WGS sequence"/>
</dbReference>
<evidence type="ECO:0000259" key="10">
    <source>
        <dbReference type="Pfam" id="PF04290"/>
    </source>
</evidence>
<keyword evidence="7 9" id="KW-0472">Membrane</keyword>
<keyword evidence="6 9" id="KW-1133">Transmembrane helix</keyword>
<name>A0ABW5U2I3_9RHOB</name>
<evidence type="ECO:0000256" key="9">
    <source>
        <dbReference type="RuleBase" id="RU369079"/>
    </source>
</evidence>
<keyword evidence="2 9" id="KW-0813">Transport</keyword>
<feature type="transmembrane region" description="Helical" evidence="9">
    <location>
        <begin position="85"/>
        <end position="107"/>
    </location>
</feature>
<evidence type="ECO:0000256" key="2">
    <source>
        <dbReference type="ARBA" id="ARBA00022448"/>
    </source>
</evidence>
<comment type="similarity">
    <text evidence="8 9">Belongs to the TRAP transporter small permease family.</text>
</comment>
<keyword evidence="3" id="KW-1003">Cell membrane</keyword>
<keyword evidence="5 9" id="KW-0812">Transmembrane</keyword>
<comment type="function">
    <text evidence="9">Part of the tripartite ATP-independent periplasmic (TRAP) transport system.</text>
</comment>
<dbReference type="InterPro" id="IPR007387">
    <property type="entry name" value="TRAP_DctQ"/>
</dbReference>
<dbReference type="PANTHER" id="PTHR35011">
    <property type="entry name" value="2,3-DIKETO-L-GULONATE TRAP TRANSPORTER SMALL PERMEASE PROTEIN YIAM"/>
    <property type="match status" value="1"/>
</dbReference>
<evidence type="ECO:0000256" key="1">
    <source>
        <dbReference type="ARBA" id="ARBA00004429"/>
    </source>
</evidence>
<evidence type="ECO:0000313" key="12">
    <source>
        <dbReference type="Proteomes" id="UP001597474"/>
    </source>
</evidence>